<evidence type="ECO:0000313" key="2">
    <source>
        <dbReference type="EMBL" id="TWW73054.1"/>
    </source>
</evidence>
<reference evidence="2 3" key="1">
    <citation type="submission" date="2019-04" db="EMBL/GenBank/DDBJ databases">
        <title>Chromosome genome assembly for Takifugu flavidus.</title>
        <authorList>
            <person name="Xiao S."/>
        </authorList>
    </citation>
    <scope>NUCLEOTIDE SEQUENCE [LARGE SCALE GENOMIC DNA]</scope>
    <source>
        <strain evidence="2">HTHZ2018</strain>
        <tissue evidence="2">Muscle</tissue>
    </source>
</reference>
<feature type="non-terminal residue" evidence="2">
    <location>
        <position position="1"/>
    </location>
</feature>
<evidence type="ECO:0000313" key="3">
    <source>
        <dbReference type="Proteomes" id="UP000324091"/>
    </source>
</evidence>
<sequence>FSSVSPGSSATFLAPLPLTSSSSPSSDGFPLASGHLDSPTDSRPWISDLLKITRDGCGTTKLCLASPDNCDPAGNDSCLFVSFEFVPPVPPTVSKVIFRLKGDSRSFITVGLTQNPSQGETEFFACMATTLIVDGVRYVKEFLYVITKNTDNSAKPDGSKTFTATQHEADRNILKCQFSWSGLNSSSTRGNNDLDFVVMLGKGANSSFSSLGIDLTTGLLDLSNPRANIPTTTAPTSMVSTNTSMVSTNTSMVPTAAARGPNQIHVISHSPCLCSTLPAATPTPSAQLHSPAAQLQLIPNQPCYQPPLHSVFARLFFCFDARLSSVVSLPDSPLSTLPVSVLPASPVPRTTYLLSAPDYDFCLSVSGSCRGGQLKITRDGCGTTELCLSSPNNCDPAGSSSCMFVSFEFVPPAPPNVSEVIFRLRGDSSFFITVGLTQNFSQTFESTQHEVVGNIVKCQFSLSGLNSSSTRGNNDLDFVIILGKGASVPQIDSLGIDLTTGLLDLSNPRANIPTTTAPTSMVSTNTSMVSTNTSMVPTAAARGPNQIHAQLQLIPNQPCYQPPLHSVFARLFFCFDARLSSAFSLPDSPIPTLPVFVLPASPVPWTTYLLSAPDYDFCLSVSGSCLLSWF</sequence>
<evidence type="ECO:0008006" key="4">
    <source>
        <dbReference type="Google" id="ProtNLM"/>
    </source>
</evidence>
<feature type="region of interest" description="Disordered" evidence="1">
    <location>
        <begin position="19"/>
        <end position="39"/>
    </location>
</feature>
<gene>
    <name evidence="2" type="ORF">D4764_15G0004480</name>
</gene>
<proteinExistence type="predicted"/>
<dbReference type="GO" id="GO:1900449">
    <property type="term" value="P:regulation of glutamate receptor signaling pathway"/>
    <property type="evidence" value="ECO:0007669"/>
    <property type="project" value="InterPro"/>
</dbReference>
<dbReference type="AlphaFoldDB" id="A0A5C6NZT0"/>
<dbReference type="InterPro" id="IPR042789">
    <property type="entry name" value="FRRS1L"/>
</dbReference>
<dbReference type="PANTHER" id="PTHR46902">
    <property type="entry name" value="DOMON DOMAIN-CONTAINING PROTEIN FRRS1L"/>
    <property type="match status" value="1"/>
</dbReference>
<dbReference type="GO" id="GO:0099072">
    <property type="term" value="P:regulation of postsynaptic membrane neurotransmitter receptor levels"/>
    <property type="evidence" value="ECO:0007669"/>
    <property type="project" value="TreeGrafter"/>
</dbReference>
<keyword evidence="3" id="KW-1185">Reference proteome</keyword>
<evidence type="ECO:0000256" key="1">
    <source>
        <dbReference type="SAM" id="MobiDB-lite"/>
    </source>
</evidence>
<feature type="compositionally biased region" description="Low complexity" evidence="1">
    <location>
        <begin position="19"/>
        <end position="33"/>
    </location>
</feature>
<name>A0A5C6NZT0_9TELE</name>
<comment type="caution">
    <text evidence="2">The sequence shown here is derived from an EMBL/GenBank/DDBJ whole genome shotgun (WGS) entry which is preliminary data.</text>
</comment>
<dbReference type="PANTHER" id="PTHR46902:SF1">
    <property type="entry name" value="DOMON DOMAIN-CONTAINING PROTEIN FRRS1L"/>
    <property type="match status" value="1"/>
</dbReference>
<protein>
    <recommendedName>
        <fullName evidence="4">Ferric-chelate reductase 1</fullName>
    </recommendedName>
</protein>
<dbReference type="Proteomes" id="UP000324091">
    <property type="component" value="Chromosome 15"/>
</dbReference>
<organism evidence="2 3">
    <name type="scientific">Takifugu flavidus</name>
    <name type="common">sansaifugu</name>
    <dbReference type="NCBI Taxonomy" id="433684"/>
    <lineage>
        <taxon>Eukaryota</taxon>
        <taxon>Metazoa</taxon>
        <taxon>Chordata</taxon>
        <taxon>Craniata</taxon>
        <taxon>Vertebrata</taxon>
        <taxon>Euteleostomi</taxon>
        <taxon>Actinopterygii</taxon>
        <taxon>Neopterygii</taxon>
        <taxon>Teleostei</taxon>
        <taxon>Neoteleostei</taxon>
        <taxon>Acanthomorphata</taxon>
        <taxon>Eupercaria</taxon>
        <taxon>Tetraodontiformes</taxon>
        <taxon>Tetradontoidea</taxon>
        <taxon>Tetraodontidae</taxon>
        <taxon>Takifugu</taxon>
    </lineage>
</organism>
<dbReference type="EMBL" id="RHFK02000007">
    <property type="protein sequence ID" value="TWW73054.1"/>
    <property type="molecule type" value="Genomic_DNA"/>
</dbReference>
<accession>A0A5C6NZT0</accession>